<keyword evidence="8" id="KW-0689">Ribosomal protein</keyword>
<dbReference type="InterPro" id="IPR029063">
    <property type="entry name" value="SAM-dependent_MTases_sf"/>
</dbReference>
<keyword evidence="4 6" id="KW-0808">Transferase</keyword>
<feature type="binding site" evidence="6">
    <location>
        <position position="158"/>
    </location>
    <ligand>
        <name>S-adenosyl-L-methionine</name>
        <dbReference type="ChEBI" id="CHEBI:59789"/>
    </ligand>
</feature>
<dbReference type="EMBL" id="JAATJE010000002">
    <property type="protein sequence ID" value="NJC34470.1"/>
    <property type="molecule type" value="Genomic_DNA"/>
</dbReference>
<dbReference type="PANTHER" id="PTHR43648">
    <property type="entry name" value="ELECTRON TRANSFER FLAVOPROTEIN BETA SUBUNIT LYSINE METHYLTRANSFERASE"/>
    <property type="match status" value="1"/>
</dbReference>
<dbReference type="CDD" id="cd02440">
    <property type="entry name" value="AdoMet_MTases"/>
    <property type="match status" value="1"/>
</dbReference>
<dbReference type="RefSeq" id="WP_167954547.1">
    <property type="nucleotide sequence ID" value="NZ_JAATJE010000002.1"/>
</dbReference>
<feature type="binding site" evidence="6">
    <location>
        <position position="181"/>
    </location>
    <ligand>
        <name>S-adenosyl-L-methionine</name>
        <dbReference type="ChEBI" id="CHEBI:59789"/>
    </ligand>
</feature>
<evidence type="ECO:0000313" key="8">
    <source>
        <dbReference type="EMBL" id="NJC34470.1"/>
    </source>
</evidence>
<dbReference type="GO" id="GO:0032259">
    <property type="term" value="P:methylation"/>
    <property type="evidence" value="ECO:0007669"/>
    <property type="project" value="UniProtKB-KW"/>
</dbReference>
<feature type="binding site" evidence="6">
    <location>
        <position position="136"/>
    </location>
    <ligand>
        <name>S-adenosyl-L-methionine</name>
        <dbReference type="ChEBI" id="CHEBI:59789"/>
    </ligand>
</feature>
<organism evidence="8 9">
    <name type="scientific">Sphingomonas jejuensis</name>
    <dbReference type="NCBI Taxonomy" id="904715"/>
    <lineage>
        <taxon>Bacteria</taxon>
        <taxon>Pseudomonadati</taxon>
        <taxon>Pseudomonadota</taxon>
        <taxon>Alphaproteobacteria</taxon>
        <taxon>Sphingomonadales</taxon>
        <taxon>Sphingomonadaceae</taxon>
        <taxon>Sphingomonas</taxon>
    </lineage>
</organism>
<evidence type="ECO:0000313" key="9">
    <source>
        <dbReference type="Proteomes" id="UP000734218"/>
    </source>
</evidence>
<proteinExistence type="inferred from homology"/>
<dbReference type="PANTHER" id="PTHR43648:SF1">
    <property type="entry name" value="ELECTRON TRANSFER FLAVOPROTEIN BETA SUBUNIT LYSINE METHYLTRANSFERASE"/>
    <property type="match status" value="1"/>
</dbReference>
<comment type="function">
    <text evidence="6">Methylates ribosomal protein L11.</text>
</comment>
<sequence>MSDSWKLSLPCTRAEAEAIDAGDGVMLDPPPVLATLEEVVDDAERWRLDAYFEAEPDAAAIAAIQALVPSASGTAPTIERLPAEDWVTLSQAGLEPLRVGRFVVHTPAHPADAPPGGRAFLIDAGQAFGTGHHETTSGCLAVIDAMAGTTVARAIDVGTGTGLLAFAAAALWPDALVMATDNDPIAIDVTRENAAINGFATDRFALVVADGARDPAITGAAPFDLVIANILAGPLIAMAAELTAIAAPGGTILLAGLLTRQRDEVLAAYRAQGCAPADMLERGDWSILRLSAPSMPVAAGPAAAGDRSGWATDGDSPPGAG</sequence>
<feature type="region of interest" description="Disordered" evidence="7">
    <location>
        <begin position="296"/>
        <end position="321"/>
    </location>
</feature>
<gene>
    <name evidence="6" type="primary">prmA</name>
    <name evidence="8" type="ORF">GGR88_001984</name>
</gene>
<feature type="binding site" evidence="6">
    <location>
        <position position="229"/>
    </location>
    <ligand>
        <name>S-adenosyl-L-methionine</name>
        <dbReference type="ChEBI" id="CHEBI:59789"/>
    </ligand>
</feature>
<reference evidence="8 9" key="1">
    <citation type="submission" date="2020-03" db="EMBL/GenBank/DDBJ databases">
        <title>Genomic Encyclopedia of Type Strains, Phase IV (KMG-IV): sequencing the most valuable type-strain genomes for metagenomic binning, comparative biology and taxonomic classification.</title>
        <authorList>
            <person name="Goeker M."/>
        </authorList>
    </citation>
    <scope>NUCLEOTIDE SEQUENCE [LARGE SCALE GENOMIC DNA]</scope>
    <source>
        <strain evidence="8 9">DSM 27651</strain>
    </source>
</reference>
<dbReference type="Gene3D" id="3.40.50.150">
    <property type="entry name" value="Vaccinia Virus protein VP39"/>
    <property type="match status" value="1"/>
</dbReference>
<dbReference type="Proteomes" id="UP000734218">
    <property type="component" value="Unassembled WGS sequence"/>
</dbReference>
<evidence type="ECO:0000256" key="6">
    <source>
        <dbReference type="HAMAP-Rule" id="MF_00735"/>
    </source>
</evidence>
<evidence type="ECO:0000256" key="5">
    <source>
        <dbReference type="ARBA" id="ARBA00022691"/>
    </source>
</evidence>
<dbReference type="EC" id="2.1.1.-" evidence="6"/>
<evidence type="ECO:0000256" key="7">
    <source>
        <dbReference type="SAM" id="MobiDB-lite"/>
    </source>
</evidence>
<comment type="catalytic activity">
    <reaction evidence="6">
        <text>L-lysyl-[protein] + 3 S-adenosyl-L-methionine = N(6),N(6),N(6)-trimethyl-L-lysyl-[protein] + 3 S-adenosyl-L-homocysteine + 3 H(+)</text>
        <dbReference type="Rhea" id="RHEA:54192"/>
        <dbReference type="Rhea" id="RHEA-COMP:9752"/>
        <dbReference type="Rhea" id="RHEA-COMP:13826"/>
        <dbReference type="ChEBI" id="CHEBI:15378"/>
        <dbReference type="ChEBI" id="CHEBI:29969"/>
        <dbReference type="ChEBI" id="CHEBI:57856"/>
        <dbReference type="ChEBI" id="CHEBI:59789"/>
        <dbReference type="ChEBI" id="CHEBI:61961"/>
    </reaction>
</comment>
<comment type="caution">
    <text evidence="8">The sequence shown here is derived from an EMBL/GenBank/DDBJ whole genome shotgun (WGS) entry which is preliminary data.</text>
</comment>
<keyword evidence="8" id="KW-0687">Ribonucleoprotein</keyword>
<dbReference type="GO" id="GO:0005840">
    <property type="term" value="C:ribosome"/>
    <property type="evidence" value="ECO:0007669"/>
    <property type="project" value="UniProtKB-KW"/>
</dbReference>
<comment type="subcellular location">
    <subcellularLocation>
        <location evidence="6">Cytoplasm</location>
    </subcellularLocation>
</comment>
<keyword evidence="2 6" id="KW-0963">Cytoplasm</keyword>
<evidence type="ECO:0000256" key="2">
    <source>
        <dbReference type="ARBA" id="ARBA00022490"/>
    </source>
</evidence>
<evidence type="ECO:0000256" key="4">
    <source>
        <dbReference type="ARBA" id="ARBA00022679"/>
    </source>
</evidence>
<protein>
    <recommendedName>
        <fullName evidence="6">Ribosomal protein L11 methyltransferase</fullName>
        <shortName evidence="6">L11 Mtase</shortName>
        <ecNumber evidence="6">2.1.1.-</ecNumber>
    </recommendedName>
</protein>
<accession>A0ABX0XMK3</accession>
<dbReference type="SUPFAM" id="SSF53335">
    <property type="entry name" value="S-adenosyl-L-methionine-dependent methyltransferases"/>
    <property type="match status" value="1"/>
</dbReference>
<name>A0ABX0XMK3_9SPHN</name>
<evidence type="ECO:0000256" key="1">
    <source>
        <dbReference type="ARBA" id="ARBA00009741"/>
    </source>
</evidence>
<dbReference type="GO" id="GO:0008168">
    <property type="term" value="F:methyltransferase activity"/>
    <property type="evidence" value="ECO:0007669"/>
    <property type="project" value="UniProtKB-KW"/>
</dbReference>
<evidence type="ECO:0000256" key="3">
    <source>
        <dbReference type="ARBA" id="ARBA00022603"/>
    </source>
</evidence>
<dbReference type="Pfam" id="PF06325">
    <property type="entry name" value="PrmA"/>
    <property type="match status" value="1"/>
</dbReference>
<keyword evidence="3 6" id="KW-0489">Methyltransferase</keyword>
<dbReference type="HAMAP" id="MF_00735">
    <property type="entry name" value="Methyltr_PrmA"/>
    <property type="match status" value="1"/>
</dbReference>
<dbReference type="InterPro" id="IPR004498">
    <property type="entry name" value="Ribosomal_PrmA_MeTrfase"/>
</dbReference>
<comment type="similarity">
    <text evidence="1 6">Belongs to the methyltransferase superfamily. PrmA family.</text>
</comment>
<keyword evidence="5 6" id="KW-0949">S-adenosyl-L-methionine</keyword>
<dbReference type="InterPro" id="IPR050078">
    <property type="entry name" value="Ribosomal_L11_MeTrfase_PrmA"/>
</dbReference>
<keyword evidence="9" id="KW-1185">Reference proteome</keyword>